<gene>
    <name evidence="1" type="ORF">GRI41_08795</name>
</gene>
<protein>
    <submittedName>
        <fullName evidence="1">DUF3142 domain-containing protein</fullName>
    </submittedName>
</protein>
<evidence type="ECO:0000313" key="1">
    <source>
        <dbReference type="EMBL" id="MXO90916.1"/>
    </source>
</evidence>
<accession>A0A844ZVD9</accession>
<evidence type="ECO:0000313" key="2">
    <source>
        <dbReference type="Proteomes" id="UP000442714"/>
    </source>
</evidence>
<dbReference type="InterPro" id="IPR021488">
    <property type="entry name" value="DUF3142"/>
</dbReference>
<reference evidence="1 2" key="1">
    <citation type="submission" date="2019-12" db="EMBL/GenBank/DDBJ databases">
        <title>Genomic-based taxomic classification of the family Erythrobacteraceae.</title>
        <authorList>
            <person name="Xu L."/>
        </authorList>
    </citation>
    <scope>NUCLEOTIDE SEQUENCE [LARGE SCALE GENOMIC DNA]</scope>
    <source>
        <strain evidence="1 2">KCTC 52763</strain>
    </source>
</reference>
<name>A0A844ZVD9_9SPHN</name>
<comment type="caution">
    <text evidence="1">The sequence shown here is derived from an EMBL/GenBank/DDBJ whole genome shotgun (WGS) entry which is preliminary data.</text>
</comment>
<dbReference type="AlphaFoldDB" id="A0A844ZVD9"/>
<dbReference type="SUPFAM" id="SSF51445">
    <property type="entry name" value="(Trans)glycosidases"/>
    <property type="match status" value="1"/>
</dbReference>
<dbReference type="Pfam" id="PF11340">
    <property type="entry name" value="DUF3142"/>
    <property type="match status" value="1"/>
</dbReference>
<keyword evidence="2" id="KW-1185">Reference proteome</keyword>
<sequence length="269" mass="29080">MSISARPGSNGSNAITAAPNGRRSSNIIGRAALLLAALLIASCSQPSDGPPQRVAASDYSAFYLWTGVKPPPAMDRAKAVYLLWGELRRNDPSQIIPLRRSVPTGEAEEIWLVVRAERLDWGDGAYEQLLDQAQRWNAQGTLTGVQVDFDSSTGGLSGYAGFLSNIRARLPRDLKLSATGLMDWPANASEADLAAMRAALDEIVIQTYQVTTTIPDYADYLAHTQRLRMPYRVALVEGGDWTPPSSLARDPDFKGYVVFLLRGGAAEAG</sequence>
<dbReference type="EMBL" id="WTYX01000001">
    <property type="protein sequence ID" value="MXO90916.1"/>
    <property type="molecule type" value="Genomic_DNA"/>
</dbReference>
<dbReference type="Proteomes" id="UP000442714">
    <property type="component" value="Unassembled WGS sequence"/>
</dbReference>
<dbReference type="InterPro" id="IPR017853">
    <property type="entry name" value="GH"/>
</dbReference>
<organism evidence="1 2">
    <name type="scientific">Pontixanthobacter aquaemixtae</name>
    <dbReference type="NCBI Taxonomy" id="1958940"/>
    <lineage>
        <taxon>Bacteria</taxon>
        <taxon>Pseudomonadati</taxon>
        <taxon>Pseudomonadota</taxon>
        <taxon>Alphaproteobacteria</taxon>
        <taxon>Sphingomonadales</taxon>
        <taxon>Erythrobacteraceae</taxon>
        <taxon>Pontixanthobacter</taxon>
    </lineage>
</organism>
<dbReference type="OrthoDB" id="6987031at2"/>
<proteinExistence type="predicted"/>